<dbReference type="Proteomes" id="UP000243350">
    <property type="component" value="Unassembled WGS sequence"/>
</dbReference>
<dbReference type="AlphaFoldDB" id="A0A2K4DL92"/>
<keyword evidence="11" id="KW-1185">Reference proteome</keyword>
<keyword evidence="4 7" id="KW-0812">Transmembrane</keyword>
<dbReference type="Pfam" id="PF07690">
    <property type="entry name" value="MFS_1"/>
    <property type="match status" value="1"/>
</dbReference>
<feature type="transmembrane region" description="Helical" evidence="7">
    <location>
        <begin position="167"/>
        <end position="187"/>
    </location>
</feature>
<feature type="transmembrane region" description="Helical" evidence="7">
    <location>
        <begin position="357"/>
        <end position="376"/>
    </location>
</feature>
<evidence type="ECO:0000313" key="10">
    <source>
        <dbReference type="EMBL" id="PTF15841.1"/>
    </source>
</evidence>
<evidence type="ECO:0000259" key="8">
    <source>
        <dbReference type="PROSITE" id="PS50850"/>
    </source>
</evidence>
<evidence type="ECO:0000256" key="6">
    <source>
        <dbReference type="ARBA" id="ARBA00023136"/>
    </source>
</evidence>
<reference evidence="9" key="3">
    <citation type="submission" date="2018-03" db="EMBL/GenBank/DDBJ databases">
        <authorList>
            <person name="Naushad S."/>
        </authorList>
    </citation>
    <scope>NUCLEOTIDE SEQUENCE</scope>
    <source>
        <strain evidence="9">SNUC 1409</strain>
    </source>
</reference>
<dbReference type="InterPro" id="IPR004638">
    <property type="entry name" value="EmrB-like"/>
</dbReference>
<dbReference type="EMBL" id="PYZH01000023">
    <property type="protein sequence ID" value="PTF15841.1"/>
    <property type="molecule type" value="Genomic_DNA"/>
</dbReference>
<dbReference type="PRINTS" id="PR01036">
    <property type="entry name" value="TCRTETB"/>
</dbReference>
<feature type="transmembrane region" description="Helical" evidence="7">
    <location>
        <begin position="199"/>
        <end position="219"/>
    </location>
</feature>
<proteinExistence type="predicted"/>
<dbReference type="Proteomes" id="UP000242088">
    <property type="component" value="Unassembled WGS sequence"/>
</dbReference>
<comment type="subcellular location">
    <subcellularLocation>
        <location evidence="1">Cell membrane</location>
        <topology evidence="1">Multi-pass membrane protein</topology>
    </subcellularLocation>
</comment>
<feature type="transmembrane region" description="Helical" evidence="7">
    <location>
        <begin position="331"/>
        <end position="351"/>
    </location>
</feature>
<comment type="caution">
    <text evidence="10">The sequence shown here is derived from an EMBL/GenBank/DDBJ whole genome shotgun (WGS) entry which is preliminary data.</text>
</comment>
<feature type="transmembrane region" description="Helical" evidence="7">
    <location>
        <begin position="12"/>
        <end position="35"/>
    </location>
</feature>
<dbReference type="GeneID" id="48888020"/>
<dbReference type="EMBL" id="PYZI01000001">
    <property type="protein sequence ID" value="PTF15582.1"/>
    <property type="molecule type" value="Genomic_DNA"/>
</dbReference>
<evidence type="ECO:0000313" key="11">
    <source>
        <dbReference type="Proteomes" id="UP000242088"/>
    </source>
</evidence>
<dbReference type="GO" id="GO:0005886">
    <property type="term" value="C:plasma membrane"/>
    <property type="evidence" value="ECO:0007669"/>
    <property type="project" value="UniProtKB-SubCell"/>
</dbReference>
<dbReference type="NCBIfam" id="TIGR00711">
    <property type="entry name" value="efflux_EmrB"/>
    <property type="match status" value="1"/>
</dbReference>
<reference evidence="11 12" key="1">
    <citation type="journal article" date="2016" name="Front. Microbiol.">
        <title>Comprehensive Phylogenetic Analysis of Bovine Non-aureus Staphylococci Species Based on Whole-Genome Sequencing.</title>
        <authorList>
            <person name="Naushad S."/>
            <person name="Barkema H.W."/>
            <person name="Luby C."/>
            <person name="Condas L.A."/>
            <person name="Nobrega D.B."/>
            <person name="Carson D.A."/>
            <person name="De Buck J."/>
        </authorList>
    </citation>
    <scope>NUCLEOTIDE SEQUENCE [LARGE SCALE GENOMIC DNA]</scope>
    <source>
        <strain evidence="9 11">SNUC 1409</strain>
        <strain evidence="10 12">SNUC 4143</strain>
    </source>
</reference>
<accession>A0A2K4DL92</accession>
<dbReference type="InterPro" id="IPR020846">
    <property type="entry name" value="MFS_dom"/>
</dbReference>
<feature type="transmembrane region" description="Helical" evidence="7">
    <location>
        <begin position="225"/>
        <end position="245"/>
    </location>
</feature>
<feature type="domain" description="Major facilitator superfamily (MFS) profile" evidence="8">
    <location>
        <begin position="13"/>
        <end position="467"/>
    </location>
</feature>
<keyword evidence="2" id="KW-0813">Transport</keyword>
<dbReference type="PANTHER" id="PTHR42718">
    <property type="entry name" value="MAJOR FACILITATOR SUPERFAMILY MULTIDRUG TRANSPORTER MFSC"/>
    <property type="match status" value="1"/>
</dbReference>
<evidence type="ECO:0000256" key="1">
    <source>
        <dbReference type="ARBA" id="ARBA00004651"/>
    </source>
</evidence>
<dbReference type="PANTHER" id="PTHR42718:SF43">
    <property type="entry name" value="LINCOMYCIN RESISTANCE PROTEIN LMRB"/>
    <property type="match status" value="1"/>
</dbReference>
<feature type="transmembrane region" description="Helical" evidence="7">
    <location>
        <begin position="444"/>
        <end position="462"/>
    </location>
</feature>
<dbReference type="InterPro" id="IPR011701">
    <property type="entry name" value="MFS"/>
</dbReference>
<dbReference type="SUPFAM" id="SSF103473">
    <property type="entry name" value="MFS general substrate transporter"/>
    <property type="match status" value="1"/>
</dbReference>
<reference evidence="10" key="2">
    <citation type="submission" date="2018-03" db="EMBL/GenBank/DDBJ databases">
        <authorList>
            <person name="Keele B.F."/>
        </authorList>
    </citation>
    <scope>NUCLEOTIDE SEQUENCE</scope>
    <source>
        <strain evidence="10">SNUC 4143</strain>
    </source>
</reference>
<organism evidence="10 12">
    <name type="scientific">Staphylococcus devriesei</name>
    <dbReference type="NCBI Taxonomy" id="586733"/>
    <lineage>
        <taxon>Bacteria</taxon>
        <taxon>Bacillati</taxon>
        <taxon>Bacillota</taxon>
        <taxon>Bacilli</taxon>
        <taxon>Bacillales</taxon>
        <taxon>Staphylococcaceae</taxon>
        <taxon>Staphylococcus</taxon>
    </lineage>
</organism>
<evidence type="ECO:0000256" key="3">
    <source>
        <dbReference type="ARBA" id="ARBA00022475"/>
    </source>
</evidence>
<evidence type="ECO:0000256" key="4">
    <source>
        <dbReference type="ARBA" id="ARBA00022692"/>
    </source>
</evidence>
<evidence type="ECO:0000313" key="9">
    <source>
        <dbReference type="EMBL" id="PTF15582.1"/>
    </source>
</evidence>
<evidence type="ECO:0000313" key="12">
    <source>
        <dbReference type="Proteomes" id="UP000243350"/>
    </source>
</evidence>
<feature type="transmembrane region" description="Helical" evidence="7">
    <location>
        <begin position="108"/>
        <end position="129"/>
    </location>
</feature>
<feature type="transmembrane region" description="Helical" evidence="7">
    <location>
        <begin position="296"/>
        <end position="319"/>
    </location>
</feature>
<feature type="transmembrane region" description="Helical" evidence="7">
    <location>
        <begin position="78"/>
        <end position="102"/>
    </location>
</feature>
<dbReference type="GO" id="GO:0022857">
    <property type="term" value="F:transmembrane transporter activity"/>
    <property type="evidence" value="ECO:0007669"/>
    <property type="project" value="InterPro"/>
</dbReference>
<keyword evidence="5 7" id="KW-1133">Transmembrane helix</keyword>
<dbReference type="RefSeq" id="WP_103167003.1">
    <property type="nucleotide sequence ID" value="NZ_JAHCOZ010000003.1"/>
</dbReference>
<keyword evidence="3" id="KW-1003">Cell membrane</keyword>
<dbReference type="PROSITE" id="PS50850">
    <property type="entry name" value="MFS"/>
    <property type="match status" value="1"/>
</dbReference>
<evidence type="ECO:0000256" key="5">
    <source>
        <dbReference type="ARBA" id="ARBA00022989"/>
    </source>
</evidence>
<evidence type="ECO:0000256" key="2">
    <source>
        <dbReference type="ARBA" id="ARBA00022448"/>
    </source>
</evidence>
<feature type="transmembrane region" description="Helical" evidence="7">
    <location>
        <begin position="136"/>
        <end position="161"/>
    </location>
</feature>
<dbReference type="Gene3D" id="1.20.1250.20">
    <property type="entry name" value="MFS general substrate transporter like domains"/>
    <property type="match status" value="1"/>
</dbReference>
<feature type="transmembrane region" description="Helical" evidence="7">
    <location>
        <begin position="396"/>
        <end position="419"/>
    </location>
</feature>
<feature type="transmembrane region" description="Helical" evidence="7">
    <location>
        <begin position="266"/>
        <end position="290"/>
    </location>
</feature>
<evidence type="ECO:0000256" key="7">
    <source>
        <dbReference type="SAM" id="Phobius"/>
    </source>
</evidence>
<gene>
    <name evidence="9" type="ORF">BUY47_02030</name>
    <name evidence="10" type="ORF">BUY48_05165</name>
</gene>
<protein>
    <submittedName>
        <fullName evidence="10">MFS transporter</fullName>
    </submittedName>
</protein>
<feature type="transmembrane region" description="Helical" evidence="7">
    <location>
        <begin position="47"/>
        <end position="71"/>
    </location>
</feature>
<keyword evidence="6 7" id="KW-0472">Membrane</keyword>
<dbReference type="InterPro" id="IPR036259">
    <property type="entry name" value="MFS_trans_sf"/>
</dbReference>
<sequence>MTVQVKVHSPKMFAFVLMLGGFMGLFSETALNMALTNIMKDYHITAVFAQWLTTGYLLTMACLVPISVYLMKWFSTKTLIVSGILLSLIGVLTAAVAPTFSILLLGRIIQALGTGILLPLMVTVLMLIFPIEKRGVIMGMMGLVMTAGPALGPTIAGVIISSLSWHYIFWISALLYIIVLFIAFIKVENVAKITKPKVDIFSIILSTIGFSGIILGLNMMAEMSFTQIAVWGPLLIGIVSLALFVRRQFSISSPMLNLQVFKYPMFNLGAAMVFLVILCILGTGIILPIYIKGALFFSSIMAGLILLPGNAINLVLSPIIGKLFDKLGAKLFGTLGFVILLISMFIFALTISIATPIWVIILTFIVMFVGVTMIMMPAQTNALNQLPKELYPNGSATITTLIQIGGSAGTTIAITIYTLSMKSVSGGTTQLSEPSLIAYGAEHTFWYLAVLTVIGLICSLFVKKNTSENN</sequence>
<name>A0A2K4DL92_9STAP</name>
<dbReference type="Gene3D" id="1.20.1720.10">
    <property type="entry name" value="Multidrug resistance protein D"/>
    <property type="match status" value="1"/>
</dbReference>